<dbReference type="InterPro" id="IPR051245">
    <property type="entry name" value="eIF5-mimic_regulator"/>
</dbReference>
<dbReference type="InterPro" id="IPR057397">
    <property type="entry name" value="HEAT_5MP1_2"/>
</dbReference>
<dbReference type="KEGG" id="ccp:CHC_T00004671001"/>
<dbReference type="SUPFAM" id="SSF48371">
    <property type="entry name" value="ARM repeat"/>
    <property type="match status" value="1"/>
</dbReference>
<organism evidence="2 3">
    <name type="scientific">Chondrus crispus</name>
    <name type="common">Carrageen Irish moss</name>
    <name type="synonym">Polymorpha crispa</name>
    <dbReference type="NCBI Taxonomy" id="2769"/>
    <lineage>
        <taxon>Eukaryota</taxon>
        <taxon>Rhodophyta</taxon>
        <taxon>Florideophyceae</taxon>
        <taxon>Rhodymeniophycidae</taxon>
        <taxon>Gigartinales</taxon>
        <taxon>Gigartinaceae</taxon>
        <taxon>Chondrus</taxon>
    </lineage>
</organism>
<dbReference type="GeneID" id="17323879"/>
<dbReference type="Gramene" id="CDF36343">
    <property type="protein sequence ID" value="CDF36343"/>
    <property type="gene ID" value="CHC_T00004671001"/>
</dbReference>
<dbReference type="OMA" id="ELIQCIW"/>
<evidence type="ECO:0000313" key="3">
    <source>
        <dbReference type="Proteomes" id="UP000012073"/>
    </source>
</evidence>
<dbReference type="GO" id="GO:0016020">
    <property type="term" value="C:membrane"/>
    <property type="evidence" value="ECO:0007669"/>
    <property type="project" value="TreeGrafter"/>
</dbReference>
<dbReference type="GO" id="GO:0005737">
    <property type="term" value="C:cytoplasm"/>
    <property type="evidence" value="ECO:0007669"/>
    <property type="project" value="TreeGrafter"/>
</dbReference>
<dbReference type="RefSeq" id="XP_005716162.1">
    <property type="nucleotide sequence ID" value="XM_005716105.1"/>
</dbReference>
<evidence type="ECO:0000259" key="1">
    <source>
        <dbReference type="PROSITE" id="PS51363"/>
    </source>
</evidence>
<evidence type="ECO:0000313" key="2">
    <source>
        <dbReference type="EMBL" id="CDF36343.1"/>
    </source>
</evidence>
<dbReference type="Pfam" id="PF02020">
    <property type="entry name" value="W2"/>
    <property type="match status" value="1"/>
</dbReference>
<dbReference type="InterPro" id="IPR016024">
    <property type="entry name" value="ARM-type_fold"/>
</dbReference>
<dbReference type="PhylomeDB" id="R7QEY2"/>
<dbReference type="AlphaFoldDB" id="R7QEY2"/>
<feature type="domain" description="W2" evidence="1">
    <location>
        <begin position="237"/>
        <end position="421"/>
    </location>
</feature>
<name>R7QEY2_CHOCR</name>
<dbReference type="SMART" id="SM00515">
    <property type="entry name" value="eIF5C"/>
    <property type="match status" value="1"/>
</dbReference>
<dbReference type="PROSITE" id="PS51363">
    <property type="entry name" value="W2"/>
    <property type="match status" value="1"/>
</dbReference>
<accession>R7QEY2</accession>
<dbReference type="OrthoDB" id="1727522at2759"/>
<protein>
    <recommendedName>
        <fullName evidence="1">W2 domain-containing protein</fullName>
    </recommendedName>
</protein>
<reference evidence="3" key="1">
    <citation type="journal article" date="2013" name="Proc. Natl. Acad. Sci. U.S.A.">
        <title>Genome structure and metabolic features in the red seaweed Chondrus crispus shed light on evolution of the Archaeplastida.</title>
        <authorList>
            <person name="Collen J."/>
            <person name="Porcel B."/>
            <person name="Carre W."/>
            <person name="Ball S.G."/>
            <person name="Chaparro C."/>
            <person name="Tonon T."/>
            <person name="Barbeyron T."/>
            <person name="Michel G."/>
            <person name="Noel B."/>
            <person name="Valentin K."/>
            <person name="Elias M."/>
            <person name="Artiguenave F."/>
            <person name="Arun A."/>
            <person name="Aury J.M."/>
            <person name="Barbosa-Neto J.F."/>
            <person name="Bothwell J.H."/>
            <person name="Bouget F.Y."/>
            <person name="Brillet L."/>
            <person name="Cabello-Hurtado F."/>
            <person name="Capella-Gutierrez S."/>
            <person name="Charrier B."/>
            <person name="Cladiere L."/>
            <person name="Cock J.M."/>
            <person name="Coelho S.M."/>
            <person name="Colleoni C."/>
            <person name="Czjzek M."/>
            <person name="Da Silva C."/>
            <person name="Delage L."/>
            <person name="Denoeud F."/>
            <person name="Deschamps P."/>
            <person name="Dittami S.M."/>
            <person name="Gabaldon T."/>
            <person name="Gachon C.M."/>
            <person name="Groisillier A."/>
            <person name="Herve C."/>
            <person name="Jabbari K."/>
            <person name="Katinka M."/>
            <person name="Kloareg B."/>
            <person name="Kowalczyk N."/>
            <person name="Labadie K."/>
            <person name="Leblanc C."/>
            <person name="Lopez P.J."/>
            <person name="McLachlan D.H."/>
            <person name="Meslet-Cladiere L."/>
            <person name="Moustafa A."/>
            <person name="Nehr Z."/>
            <person name="Nyvall Collen P."/>
            <person name="Panaud O."/>
            <person name="Partensky F."/>
            <person name="Poulain J."/>
            <person name="Rensing S.A."/>
            <person name="Rousvoal S."/>
            <person name="Samson G."/>
            <person name="Symeonidi A."/>
            <person name="Weissenbach J."/>
            <person name="Zambounis A."/>
            <person name="Wincker P."/>
            <person name="Boyen C."/>
        </authorList>
    </citation>
    <scope>NUCLEOTIDE SEQUENCE [LARGE SCALE GENOMIC DNA]</scope>
    <source>
        <strain evidence="3">cv. Stackhouse</strain>
    </source>
</reference>
<dbReference type="PANTHER" id="PTHR14208:SF2">
    <property type="entry name" value="PROTEIN KRASAVIETZ"/>
    <property type="match status" value="1"/>
</dbReference>
<dbReference type="InterPro" id="IPR003307">
    <property type="entry name" value="W2_domain"/>
</dbReference>
<proteinExistence type="predicted"/>
<gene>
    <name evidence="2" type="ORF">CHC_T00004671001</name>
</gene>
<dbReference type="PANTHER" id="PTHR14208">
    <property type="entry name" value="BASIC LEUCINE ZIPPER AND W2 DOMAIN-CONTAINING PROTEIN"/>
    <property type="match status" value="1"/>
</dbReference>
<sequence length="425" mass="47161">MASKELRPTLGTGVPKTRKRNIQTKLDPDTFRTRLFEELEKHGISATIISPLSSDEFDYHRYGEVFCEVMLAGNIVEPGGAVRTNPPPTEHCVFAAKNSDAVLAVVDIMHQLMRRKPFLRARYDLVFTKLLSCLAVFEEVPRANLAVAIASMLERQMLSPVVLKSLSSQSAIASGIALDFMTAIITSFLEQNNQSIDKLMALLKSAGIDTGTMVNMMPSGSRSADALSEHFAALGLDKLVEQNERRVKADKIRTLRDGISERLERLGAVPIEEVVQFVKTTREETGLTETESVHAAWAGVVMSVNMSRKTQQNRTALLMATQKGAPLLEQVCASGAMQIVLIQQVQAYVSADMELLKIAVFCDVINLLYRKDVLVEEAILRWFRRGMRLEKGSAASSNIIREQMIPFVKWLETAEEESEEEGEAA</sequence>
<dbReference type="EMBL" id="HG001774">
    <property type="protein sequence ID" value="CDF36343.1"/>
    <property type="molecule type" value="Genomic_DNA"/>
</dbReference>
<dbReference type="Proteomes" id="UP000012073">
    <property type="component" value="Unassembled WGS sequence"/>
</dbReference>
<dbReference type="Pfam" id="PF25504">
    <property type="entry name" value="HEAT_5MP1_2"/>
    <property type="match status" value="1"/>
</dbReference>
<keyword evidence="3" id="KW-1185">Reference proteome</keyword>
<dbReference type="Gene3D" id="1.25.40.180">
    <property type="match status" value="1"/>
</dbReference>